<dbReference type="InterPro" id="IPR051906">
    <property type="entry name" value="TolC-like"/>
</dbReference>
<sequence length="398" mass="43975">MKKKFITPIVLGMTVSLLMPMYVCADDSGSGSGASSSITTSNTSTSSGADESSTSSSTSTTPSNLSLSLEDALNRVEKGYNTIVLDDRYIEILDKQYQEDLANQQSLKETAGSSMVEDDAKTLKLNAPVALYNLNNEKHQREIDLKNAKVSVTSEYENILAAQMNVDYISEEISNLQKDMDLINAKIKVGVDKASDIEQDKATMAQYQASLNSAKNGIQSSMISLKNDLGIDLNTELTLTSKPMDYVKFDDTDIEGKIQTAIQNSYSMQALKQDIENTQIEYSIYKEYSDSQKDDTEVSIEDKQNQLNQMPNSIEVQLMTQYNALKSLENTVEADKLSVEAAQISVDTAQANYNSGRITYLELLNAQLQLSQAKNTLQQDIISYMVSVTNVQNSLEEQ</sequence>
<proteinExistence type="predicted"/>
<evidence type="ECO:0000256" key="6">
    <source>
        <dbReference type="SAM" id="MobiDB-lite"/>
    </source>
</evidence>
<organism evidence="8 9">
    <name type="scientific">Candidatus Clostridium eludens</name>
    <dbReference type="NCBI Taxonomy" id="3381663"/>
    <lineage>
        <taxon>Bacteria</taxon>
        <taxon>Bacillati</taxon>
        <taxon>Bacillota</taxon>
        <taxon>Clostridia</taxon>
        <taxon>Eubacteriales</taxon>
        <taxon>Clostridiaceae</taxon>
        <taxon>Clostridium</taxon>
    </lineage>
</organism>
<name>A0ABW8SEA8_9CLOT</name>
<dbReference type="Gene3D" id="1.20.1600.10">
    <property type="entry name" value="Outer membrane efflux proteins (OEP)"/>
    <property type="match status" value="2"/>
</dbReference>
<dbReference type="SUPFAM" id="SSF56954">
    <property type="entry name" value="Outer membrane efflux proteins (OEP)"/>
    <property type="match status" value="1"/>
</dbReference>
<feature type="chain" id="PRO_5046835141" evidence="7">
    <location>
        <begin position="26"/>
        <end position="398"/>
    </location>
</feature>
<dbReference type="Proteomes" id="UP001623660">
    <property type="component" value="Unassembled WGS sequence"/>
</dbReference>
<dbReference type="EMBL" id="JBJHZX010000002">
    <property type="protein sequence ID" value="MFL0194305.1"/>
    <property type="molecule type" value="Genomic_DNA"/>
</dbReference>
<evidence type="ECO:0000256" key="7">
    <source>
        <dbReference type="SAM" id="SignalP"/>
    </source>
</evidence>
<evidence type="ECO:0000313" key="9">
    <source>
        <dbReference type="Proteomes" id="UP001623660"/>
    </source>
</evidence>
<gene>
    <name evidence="8" type="ORF">ACJDU8_01755</name>
</gene>
<dbReference type="PANTHER" id="PTHR30026">
    <property type="entry name" value="OUTER MEMBRANE PROTEIN TOLC"/>
    <property type="match status" value="1"/>
</dbReference>
<evidence type="ECO:0000256" key="4">
    <source>
        <dbReference type="ARBA" id="ARBA00023136"/>
    </source>
</evidence>
<feature type="region of interest" description="Disordered" evidence="6">
    <location>
        <begin position="33"/>
        <end position="65"/>
    </location>
</feature>
<keyword evidence="7" id="KW-0732">Signal</keyword>
<keyword evidence="4" id="KW-0472">Membrane</keyword>
<comment type="subcellular location">
    <subcellularLocation>
        <location evidence="1">Cell outer membrane</location>
    </subcellularLocation>
</comment>
<dbReference type="PANTHER" id="PTHR30026:SF20">
    <property type="entry name" value="OUTER MEMBRANE PROTEIN TOLC"/>
    <property type="match status" value="1"/>
</dbReference>
<keyword evidence="3" id="KW-0812">Transmembrane</keyword>
<comment type="caution">
    <text evidence="8">The sequence shown here is derived from an EMBL/GenBank/DDBJ whole genome shotgun (WGS) entry which is preliminary data.</text>
</comment>
<reference evidence="8 9" key="1">
    <citation type="submission" date="2024-11" db="EMBL/GenBank/DDBJ databases">
        <authorList>
            <person name="Heng Y.C."/>
            <person name="Lim A.C.H."/>
            <person name="Lee J.K.Y."/>
            <person name="Kittelmann S."/>
        </authorList>
    </citation>
    <scope>NUCLEOTIDE SEQUENCE [LARGE SCALE GENOMIC DNA]</scope>
    <source>
        <strain evidence="8 9">WILCCON 0269</strain>
    </source>
</reference>
<evidence type="ECO:0000313" key="8">
    <source>
        <dbReference type="EMBL" id="MFL0194305.1"/>
    </source>
</evidence>
<evidence type="ECO:0000256" key="5">
    <source>
        <dbReference type="ARBA" id="ARBA00023237"/>
    </source>
</evidence>
<feature type="signal peptide" evidence="7">
    <location>
        <begin position="1"/>
        <end position="25"/>
    </location>
</feature>
<evidence type="ECO:0000256" key="1">
    <source>
        <dbReference type="ARBA" id="ARBA00004442"/>
    </source>
</evidence>
<keyword evidence="5" id="KW-0998">Cell outer membrane</keyword>
<accession>A0ABW8SEA8</accession>
<protein>
    <submittedName>
        <fullName evidence="8">TolC family protein</fullName>
    </submittedName>
</protein>
<keyword evidence="9" id="KW-1185">Reference proteome</keyword>
<dbReference type="RefSeq" id="WP_406790425.1">
    <property type="nucleotide sequence ID" value="NZ_JBJHZX010000002.1"/>
</dbReference>
<keyword evidence="2" id="KW-1134">Transmembrane beta strand</keyword>
<evidence type="ECO:0000256" key="3">
    <source>
        <dbReference type="ARBA" id="ARBA00022692"/>
    </source>
</evidence>
<evidence type="ECO:0000256" key="2">
    <source>
        <dbReference type="ARBA" id="ARBA00022452"/>
    </source>
</evidence>